<organism evidence="6 7">
    <name type="scientific">Fructobacillus ficulneus</name>
    <dbReference type="NCBI Taxonomy" id="157463"/>
    <lineage>
        <taxon>Bacteria</taxon>
        <taxon>Bacillati</taxon>
        <taxon>Bacillota</taxon>
        <taxon>Bacilli</taxon>
        <taxon>Lactobacillales</taxon>
        <taxon>Lactobacillaceae</taxon>
        <taxon>Fructobacillus</taxon>
    </lineage>
</organism>
<dbReference type="STRING" id="157463.GCA_001047075_00252"/>
<evidence type="ECO:0000259" key="4">
    <source>
        <dbReference type="Pfam" id="PF00389"/>
    </source>
</evidence>
<dbReference type="InterPro" id="IPR029752">
    <property type="entry name" value="D-isomer_DH_CS1"/>
</dbReference>
<dbReference type="InterPro" id="IPR006139">
    <property type="entry name" value="D-isomer_2_OHA_DH_cat_dom"/>
</dbReference>
<reference evidence="6 7" key="1">
    <citation type="journal article" date="2015" name="BMC Genomics">
        <title>Comparative genomics of Fructobacillus spp. and Leuconostoc spp. reveals niche-specific evolution of Fructobacillus spp.</title>
        <authorList>
            <person name="Endo A."/>
            <person name="Tanizawa Y."/>
            <person name="Tanaka N."/>
            <person name="Maeno S."/>
            <person name="Kumar H."/>
            <person name="Shiwa Y."/>
            <person name="Okada S."/>
            <person name="Yoshikawa H."/>
            <person name="Dicks L."/>
            <person name="Nakagawa J."/>
            <person name="Arita M."/>
        </authorList>
    </citation>
    <scope>NUCLEOTIDE SEQUENCE [LARGE SCALE GENOMIC DNA]</scope>
    <source>
        <strain evidence="6 7">JCM 12225</strain>
    </source>
</reference>
<dbReference type="Proteomes" id="UP000253891">
    <property type="component" value="Unassembled WGS sequence"/>
</dbReference>
<evidence type="ECO:0000256" key="3">
    <source>
        <dbReference type="RuleBase" id="RU003719"/>
    </source>
</evidence>
<proteinExistence type="inferred from homology"/>
<evidence type="ECO:0000313" key="6">
    <source>
        <dbReference type="EMBL" id="GAO99326.1"/>
    </source>
</evidence>
<dbReference type="Pfam" id="PF00389">
    <property type="entry name" value="2-Hacid_dh"/>
    <property type="match status" value="1"/>
</dbReference>
<dbReference type="OrthoDB" id="9805416at2"/>
<dbReference type="InterPro" id="IPR036291">
    <property type="entry name" value="NAD(P)-bd_dom_sf"/>
</dbReference>
<dbReference type="PANTHER" id="PTHR43026:SF1">
    <property type="entry name" value="2-HYDROXYACID DEHYDROGENASE HOMOLOG 1-RELATED"/>
    <property type="match status" value="1"/>
</dbReference>
<gene>
    <name evidence="6" type="ORF">FFIC_091540</name>
</gene>
<keyword evidence="7" id="KW-1185">Reference proteome</keyword>
<evidence type="ECO:0000259" key="5">
    <source>
        <dbReference type="Pfam" id="PF02826"/>
    </source>
</evidence>
<dbReference type="GO" id="GO:0008720">
    <property type="term" value="F:D-lactate dehydrogenase (NAD+) activity"/>
    <property type="evidence" value="ECO:0007669"/>
    <property type="project" value="TreeGrafter"/>
</dbReference>
<dbReference type="AlphaFoldDB" id="A0A0K8MFL0"/>
<dbReference type="RefSeq" id="WP_061992746.1">
    <property type="nucleotide sequence ID" value="NZ_DF967986.1"/>
</dbReference>
<keyword evidence="2" id="KW-0520">NAD</keyword>
<dbReference type="SUPFAM" id="SSF52283">
    <property type="entry name" value="Formate/glycerate dehydrogenase catalytic domain-like"/>
    <property type="match status" value="1"/>
</dbReference>
<comment type="similarity">
    <text evidence="1 3">Belongs to the D-isomer specific 2-hydroxyacid dehydrogenase family.</text>
</comment>
<dbReference type="PANTHER" id="PTHR43026">
    <property type="entry name" value="2-HYDROXYACID DEHYDROGENASE HOMOLOG 1-RELATED"/>
    <property type="match status" value="1"/>
</dbReference>
<name>A0A0K8MFL0_9LACO</name>
<dbReference type="SUPFAM" id="SSF51735">
    <property type="entry name" value="NAD(P)-binding Rossmann-fold domains"/>
    <property type="match status" value="1"/>
</dbReference>
<dbReference type="Gene3D" id="3.40.50.720">
    <property type="entry name" value="NAD(P)-binding Rossmann-like Domain"/>
    <property type="match status" value="2"/>
</dbReference>
<feature type="domain" description="D-isomer specific 2-hydroxyacid dehydrogenase NAD-binding" evidence="5">
    <location>
        <begin position="112"/>
        <end position="301"/>
    </location>
</feature>
<dbReference type="PROSITE" id="PS00065">
    <property type="entry name" value="D_2_HYDROXYACID_DH_1"/>
    <property type="match status" value="1"/>
</dbReference>
<dbReference type="InterPro" id="IPR058205">
    <property type="entry name" value="D-LDH-like"/>
</dbReference>
<dbReference type="Pfam" id="PF02826">
    <property type="entry name" value="2-Hacid_dh_C"/>
    <property type="match status" value="1"/>
</dbReference>
<feature type="domain" description="D-isomer specific 2-hydroxyacid dehydrogenase catalytic" evidence="4">
    <location>
        <begin position="11"/>
        <end position="325"/>
    </location>
</feature>
<evidence type="ECO:0000256" key="1">
    <source>
        <dbReference type="ARBA" id="ARBA00005854"/>
    </source>
</evidence>
<dbReference type="GO" id="GO:0051287">
    <property type="term" value="F:NAD binding"/>
    <property type="evidence" value="ECO:0007669"/>
    <property type="project" value="InterPro"/>
</dbReference>
<protein>
    <submittedName>
        <fullName evidence="6">D-lactate dehydrogenase</fullName>
    </submittedName>
</protein>
<evidence type="ECO:0000313" key="7">
    <source>
        <dbReference type="Proteomes" id="UP000253891"/>
    </source>
</evidence>
<dbReference type="EMBL" id="DF967986">
    <property type="protein sequence ID" value="GAO99326.1"/>
    <property type="molecule type" value="Genomic_DNA"/>
</dbReference>
<accession>A0A0K8MFL0</accession>
<evidence type="ECO:0000256" key="2">
    <source>
        <dbReference type="ARBA" id="ARBA00023027"/>
    </source>
</evidence>
<keyword evidence="3" id="KW-0560">Oxidoreductase</keyword>
<dbReference type="InterPro" id="IPR006140">
    <property type="entry name" value="D-isomer_DH_NAD-bd"/>
</dbReference>
<sequence>MSFKIISFGTRENEISYFEALNTYNYQMTYQKENLTADNIQLCQNHDGILLRANSIADKDNLNQLKSYGIKYVFTRTVGYNHIDLDQAKHNNQIVAYVPTYSPMAVANLAFSLAMMQYRALTSSVVAVHTMDFRPQVGNFVAEIQDLTVGIIGTGSIGAAEAQLWQSLGAKVLGYDVKRNPQLTDRLTYTDLATLLQHSDIVSLHIPHTPGQTTKLFGKTELALMKSSAILINTSRAEVTDEQAIIDAIKSQQIKGFATDVISNESAIFGKVEPKLTDEKFAILNQFSNLYPRVIITPHIGSYTKNALKDMITTSYQNFHHALTDNFNENFLVTPVKS</sequence>